<dbReference type="GeneID" id="116298059"/>
<evidence type="ECO:0000259" key="9">
    <source>
        <dbReference type="Pfam" id="PF03281"/>
    </source>
</evidence>
<evidence type="ECO:0000256" key="2">
    <source>
        <dbReference type="ARBA" id="ARBA00008307"/>
    </source>
</evidence>
<proteinExistence type="inferred from homology"/>
<dbReference type="InterPro" id="IPR046903">
    <property type="entry name" value="Mab-21-like_nuc_Trfase"/>
</dbReference>
<protein>
    <submittedName>
        <fullName evidence="12">Uncharacterized protein LOC116298059</fullName>
    </submittedName>
</protein>
<dbReference type="PANTHER" id="PTHR10656">
    <property type="entry name" value="CELL FATE DETERMINING PROTEIN MAB21-RELATED"/>
    <property type="match status" value="1"/>
</dbReference>
<feature type="domain" description="Mab-21-like HhH/H2TH-like" evidence="10">
    <location>
        <begin position="257"/>
        <end position="350"/>
    </location>
</feature>
<dbReference type="InterPro" id="IPR046906">
    <property type="entry name" value="Mab-21_HhH/H2TH-like"/>
</dbReference>
<dbReference type="Pfam" id="PF03281">
    <property type="entry name" value="Mab-21"/>
    <property type="match status" value="1"/>
</dbReference>
<dbReference type="InParanoid" id="A0A6P8IBP4"/>
<feature type="domain" description="Mab-21-like nucleotidyltransferase" evidence="9">
    <location>
        <begin position="137"/>
        <end position="249"/>
    </location>
</feature>
<dbReference type="GO" id="GO:0016779">
    <property type="term" value="F:nucleotidyltransferase activity"/>
    <property type="evidence" value="ECO:0007669"/>
    <property type="project" value="UniProtKB-KW"/>
</dbReference>
<evidence type="ECO:0000256" key="1">
    <source>
        <dbReference type="ARBA" id="ARBA00001946"/>
    </source>
</evidence>
<dbReference type="Pfam" id="PF20266">
    <property type="entry name" value="Mab-21_C"/>
    <property type="match status" value="1"/>
</dbReference>
<evidence type="ECO:0000256" key="6">
    <source>
        <dbReference type="ARBA" id="ARBA00022741"/>
    </source>
</evidence>
<organism evidence="11 12">
    <name type="scientific">Actinia tenebrosa</name>
    <name type="common">Australian red waratah sea anemone</name>
    <dbReference type="NCBI Taxonomy" id="6105"/>
    <lineage>
        <taxon>Eukaryota</taxon>
        <taxon>Metazoa</taxon>
        <taxon>Cnidaria</taxon>
        <taxon>Anthozoa</taxon>
        <taxon>Hexacorallia</taxon>
        <taxon>Actiniaria</taxon>
        <taxon>Actiniidae</taxon>
        <taxon>Actinia</taxon>
    </lineage>
</organism>
<comment type="cofactor">
    <cofactor evidence="1">
        <name>Mg(2+)</name>
        <dbReference type="ChEBI" id="CHEBI:18420"/>
    </cofactor>
</comment>
<dbReference type="AlphaFoldDB" id="A0A6P8IBP4"/>
<evidence type="ECO:0000313" key="11">
    <source>
        <dbReference type="Proteomes" id="UP000515163"/>
    </source>
</evidence>
<keyword evidence="8" id="KW-0460">Magnesium</keyword>
<dbReference type="GO" id="GO:0005524">
    <property type="term" value="F:ATP binding"/>
    <property type="evidence" value="ECO:0007669"/>
    <property type="project" value="UniProtKB-KW"/>
</dbReference>
<keyword evidence="6" id="KW-0547">Nucleotide-binding</keyword>
<gene>
    <name evidence="12" type="primary">LOC116298059</name>
</gene>
<evidence type="ECO:0000256" key="8">
    <source>
        <dbReference type="ARBA" id="ARBA00022842"/>
    </source>
</evidence>
<keyword evidence="11" id="KW-1185">Reference proteome</keyword>
<dbReference type="RefSeq" id="XP_031562265.1">
    <property type="nucleotide sequence ID" value="XM_031706405.1"/>
</dbReference>
<comment type="similarity">
    <text evidence="2">Belongs to the mab-21 family.</text>
</comment>
<evidence type="ECO:0000256" key="7">
    <source>
        <dbReference type="ARBA" id="ARBA00022840"/>
    </source>
</evidence>
<evidence type="ECO:0000256" key="5">
    <source>
        <dbReference type="ARBA" id="ARBA00022723"/>
    </source>
</evidence>
<evidence type="ECO:0000256" key="3">
    <source>
        <dbReference type="ARBA" id="ARBA00022679"/>
    </source>
</evidence>
<evidence type="ECO:0000313" key="12">
    <source>
        <dbReference type="RefSeq" id="XP_031562265.1"/>
    </source>
</evidence>
<dbReference type="SMART" id="SM01265">
    <property type="entry name" value="Mab-21"/>
    <property type="match status" value="1"/>
</dbReference>
<dbReference type="PANTHER" id="PTHR10656:SF42">
    <property type="entry name" value="CYCLIC GMP-AMP SYNTHASE-LIKE PROTEIN-RELATED"/>
    <property type="match status" value="1"/>
</dbReference>
<accession>A0A6P8IBP4</accession>
<evidence type="ECO:0000259" key="10">
    <source>
        <dbReference type="Pfam" id="PF20266"/>
    </source>
</evidence>
<dbReference type="Gene3D" id="1.10.1410.40">
    <property type="match status" value="1"/>
</dbReference>
<keyword evidence="7" id="KW-0067">ATP-binding</keyword>
<sequence length="719" mass="82613">METENLEEDLSRGKLLTPTTNKFVSTIFNLHFCQRTSRECVSDILEAIGDFCTTKEIYQRFLLTGGLGEGMVWSKDIDFMLLDTSITVKQEESGDIETQGFELLSMTDQIKPGFAKLSVVNPESFPFMDCARIVNGKYYLSSFLFIQKQAQTVSEASNAEGTHGPAVLIGKASEVHTENDVVSTLKSPQWPHNVFQAFKTRVLHWLSYEMVSQIEKNGCYYVPIGDPTSPEKDLEWRLSFSLIEKSLIRTLNSVQYNCYTFLKLLGEILHSYKEQKLLCSYFFKTALFWSIEEEDKSFWEESNVLNCIAFVLKKMSLFFQTHNFPNYFIPENNMIAHLNADKCCQLAEELACITKDLLYTVFCSLPLGIKGEYDSVFERLNLKDTEDRLASKETRDGLYRDVVTTLEALDSCQIQDLMEAGIANISSSTSLYQKKYRRDIRNDLQNFLDPNFFDLFDFFPRGCSLETKIDALMAVIANISNVVKEANFCLCYKQALYRALGNICHIEALYTKDEDRKTTLLEDAESYYKNGLELVFPDGFDDQMLSSKVYLAQFHYMNNNLGKAAQVLDEVEEILNDEDLVMEIGDACICTEICVPEHLEALKHDQGLYEYFNGLSLKDSKFINSVALAYYMRLKCYQVSQPRTDKASTLLHLKTELIQNRNSREVKVNEDAFSNERYQKLFMQFEKFCTSYNETPSHSVIDRILRDSSMVLLGIVRNQ</sequence>
<dbReference type="Proteomes" id="UP000515163">
    <property type="component" value="Unplaced"/>
</dbReference>
<reference evidence="12" key="1">
    <citation type="submission" date="2025-08" db="UniProtKB">
        <authorList>
            <consortium name="RefSeq"/>
        </authorList>
    </citation>
    <scope>IDENTIFICATION</scope>
    <source>
        <tissue evidence="12">Tentacle</tissue>
    </source>
</reference>
<keyword evidence="5" id="KW-0479">Metal-binding</keyword>
<dbReference type="OrthoDB" id="5951559at2759"/>
<evidence type="ECO:0000256" key="4">
    <source>
        <dbReference type="ARBA" id="ARBA00022695"/>
    </source>
</evidence>
<keyword evidence="4" id="KW-0548">Nucleotidyltransferase</keyword>
<dbReference type="InterPro" id="IPR024810">
    <property type="entry name" value="MAB21L/cGLR"/>
</dbReference>
<keyword evidence="3" id="KW-0808">Transferase</keyword>
<name>A0A6P8IBP4_ACTTE</name>
<dbReference type="GO" id="GO:0046872">
    <property type="term" value="F:metal ion binding"/>
    <property type="evidence" value="ECO:0007669"/>
    <property type="project" value="UniProtKB-KW"/>
</dbReference>
<dbReference type="KEGG" id="aten:116298059"/>